<evidence type="ECO:0000256" key="1">
    <source>
        <dbReference type="ARBA" id="ARBA00005750"/>
    </source>
</evidence>
<accession>A0A916QEJ5</accession>
<organism evidence="6 7">
    <name type="scientific">Insulibacter thermoxylanivorax</name>
    <dbReference type="NCBI Taxonomy" id="2749268"/>
    <lineage>
        <taxon>Bacteria</taxon>
        <taxon>Bacillati</taxon>
        <taxon>Bacillota</taxon>
        <taxon>Bacilli</taxon>
        <taxon>Bacillales</taxon>
        <taxon>Paenibacillaceae</taxon>
        <taxon>Insulibacter</taxon>
    </lineage>
</organism>
<dbReference type="Proteomes" id="UP000654993">
    <property type="component" value="Unassembled WGS sequence"/>
</dbReference>
<dbReference type="AlphaFoldDB" id="A0A916QEJ5"/>
<dbReference type="PIRSF" id="PIRSF016557">
    <property type="entry name" value="Caps_synth_CpsB"/>
    <property type="match status" value="1"/>
</dbReference>
<proteinExistence type="inferred from homology"/>
<evidence type="ECO:0000256" key="2">
    <source>
        <dbReference type="ARBA" id="ARBA00022801"/>
    </source>
</evidence>
<evidence type="ECO:0000313" key="7">
    <source>
        <dbReference type="Proteomes" id="UP000654993"/>
    </source>
</evidence>
<dbReference type="EMBL" id="BMAQ01000003">
    <property type="protein sequence ID" value="GFR37051.1"/>
    <property type="molecule type" value="Genomic_DNA"/>
</dbReference>
<comment type="similarity">
    <text evidence="1 5">Belongs to the metallo-dependent hydrolases superfamily. CpsB/CapC family.</text>
</comment>
<dbReference type="GO" id="GO:0004725">
    <property type="term" value="F:protein tyrosine phosphatase activity"/>
    <property type="evidence" value="ECO:0007669"/>
    <property type="project" value="UniProtKB-UniRule"/>
</dbReference>
<evidence type="ECO:0000256" key="5">
    <source>
        <dbReference type="PIRNR" id="PIRNR016557"/>
    </source>
</evidence>
<dbReference type="PANTHER" id="PTHR39181:SF1">
    <property type="entry name" value="TYROSINE-PROTEIN PHOSPHATASE YWQE"/>
    <property type="match status" value="1"/>
</dbReference>
<dbReference type="InterPro" id="IPR016195">
    <property type="entry name" value="Pol/histidinol_Pase-like"/>
</dbReference>
<dbReference type="EC" id="3.1.3.48" evidence="5"/>
<reference evidence="6" key="2">
    <citation type="journal article" date="2021" name="Data Brief">
        <title>Draft genome sequence data of the facultative, thermophilic, xylanolytic bacterium Paenibacillus sp. strain DA-C8.</title>
        <authorList>
            <person name="Chhe C."/>
            <person name="Uke A."/>
            <person name="Baramee S."/>
            <person name="Ungkulpasvich U."/>
            <person name="Tachaapaikoon C."/>
            <person name="Pason P."/>
            <person name="Waeonukul R."/>
            <person name="Ratanakhanokchai K."/>
            <person name="Kosugi A."/>
        </authorList>
    </citation>
    <scope>NUCLEOTIDE SEQUENCE</scope>
    <source>
        <strain evidence="6">DA-C8</strain>
    </source>
</reference>
<gene>
    <name evidence="6" type="primary">ywqE</name>
    <name evidence="6" type="ORF">PRECH8_03470</name>
</gene>
<comment type="catalytic activity">
    <reaction evidence="4 5">
        <text>O-phospho-L-tyrosyl-[protein] + H2O = L-tyrosyl-[protein] + phosphate</text>
        <dbReference type="Rhea" id="RHEA:10684"/>
        <dbReference type="Rhea" id="RHEA-COMP:10136"/>
        <dbReference type="Rhea" id="RHEA-COMP:20101"/>
        <dbReference type="ChEBI" id="CHEBI:15377"/>
        <dbReference type="ChEBI" id="CHEBI:43474"/>
        <dbReference type="ChEBI" id="CHEBI:46858"/>
        <dbReference type="ChEBI" id="CHEBI:61978"/>
        <dbReference type="EC" id="3.1.3.48"/>
    </reaction>
</comment>
<dbReference type="Gene3D" id="3.20.20.140">
    <property type="entry name" value="Metal-dependent hydrolases"/>
    <property type="match status" value="1"/>
</dbReference>
<comment type="caution">
    <text evidence="6">The sequence shown here is derived from an EMBL/GenBank/DDBJ whole genome shotgun (WGS) entry which is preliminary data.</text>
</comment>
<protein>
    <recommendedName>
        <fullName evidence="5">Tyrosine-protein phosphatase</fullName>
        <ecNumber evidence="5">3.1.3.48</ecNumber>
    </recommendedName>
</protein>
<keyword evidence="2 5" id="KW-0378">Hydrolase</keyword>
<dbReference type="Pfam" id="PF19567">
    <property type="entry name" value="CpsB_CapC"/>
    <property type="match status" value="1"/>
</dbReference>
<dbReference type="GO" id="GO:0030145">
    <property type="term" value="F:manganese ion binding"/>
    <property type="evidence" value="ECO:0007669"/>
    <property type="project" value="UniProtKB-UniRule"/>
</dbReference>
<dbReference type="RefSeq" id="WP_200965357.1">
    <property type="nucleotide sequence ID" value="NZ_BMAQ01000003.1"/>
</dbReference>
<evidence type="ECO:0000313" key="6">
    <source>
        <dbReference type="EMBL" id="GFR37051.1"/>
    </source>
</evidence>
<evidence type="ECO:0000256" key="4">
    <source>
        <dbReference type="ARBA" id="ARBA00051722"/>
    </source>
</evidence>
<keyword evidence="3 5" id="KW-0904">Protein phosphatase</keyword>
<keyword evidence="7" id="KW-1185">Reference proteome</keyword>
<name>A0A916QEJ5_9BACL</name>
<dbReference type="SUPFAM" id="SSF89550">
    <property type="entry name" value="PHP domain-like"/>
    <property type="match status" value="1"/>
</dbReference>
<reference evidence="6" key="1">
    <citation type="submission" date="2020-08" db="EMBL/GenBank/DDBJ databases">
        <authorList>
            <person name="Uke A."/>
            <person name="Chhe C."/>
            <person name="Baramee S."/>
            <person name="Kosugi A."/>
        </authorList>
    </citation>
    <scope>NUCLEOTIDE SEQUENCE</scope>
    <source>
        <strain evidence="6">DA-C8</strain>
    </source>
</reference>
<dbReference type="InterPro" id="IPR016667">
    <property type="entry name" value="Caps_polysacc_synth_CpsB/CapC"/>
</dbReference>
<sequence>MLDMHCHILSGIDDGARDLKESVKMAKIAYKDGIKHIIATPHFCRSVMCEPDVQYQKIEELRHALRREGIEITITPGNEVRLESSEFVYVHEAAGDYLYLDPNKRFILLEQRWSHYNEQSEEICRWFLSRGTTPIMAHPERHDFFREQPELLVRLIDLGVWTQVTVDSLLGKNGAEAEQFAKMLIRRGQVHVLATDAHSVKRKPNLSHGIRIMQQLAGEEQVQALLTRMEIIRQSALGE</sequence>
<evidence type="ECO:0000256" key="3">
    <source>
        <dbReference type="ARBA" id="ARBA00022912"/>
    </source>
</evidence>
<dbReference type="PANTHER" id="PTHR39181">
    <property type="entry name" value="TYROSINE-PROTEIN PHOSPHATASE YWQE"/>
    <property type="match status" value="1"/>
</dbReference>